<organism evidence="2 3">
    <name type="scientific">Cercophora scortea</name>
    <dbReference type="NCBI Taxonomy" id="314031"/>
    <lineage>
        <taxon>Eukaryota</taxon>
        <taxon>Fungi</taxon>
        <taxon>Dikarya</taxon>
        <taxon>Ascomycota</taxon>
        <taxon>Pezizomycotina</taxon>
        <taxon>Sordariomycetes</taxon>
        <taxon>Sordariomycetidae</taxon>
        <taxon>Sordariales</taxon>
        <taxon>Lasiosphaeriaceae</taxon>
        <taxon>Cercophora</taxon>
    </lineage>
</organism>
<protein>
    <submittedName>
        <fullName evidence="2">Uncharacterized protein</fullName>
    </submittedName>
</protein>
<keyword evidence="3" id="KW-1185">Reference proteome</keyword>
<evidence type="ECO:0000313" key="3">
    <source>
        <dbReference type="Proteomes" id="UP001286456"/>
    </source>
</evidence>
<accession>A0AAE0IEI3</accession>
<reference evidence="2" key="1">
    <citation type="journal article" date="2023" name="Mol. Phylogenet. Evol.">
        <title>Genome-scale phylogeny and comparative genomics of the fungal order Sordariales.</title>
        <authorList>
            <person name="Hensen N."/>
            <person name="Bonometti L."/>
            <person name="Westerberg I."/>
            <person name="Brannstrom I.O."/>
            <person name="Guillou S."/>
            <person name="Cros-Aarteil S."/>
            <person name="Calhoun S."/>
            <person name="Haridas S."/>
            <person name="Kuo A."/>
            <person name="Mondo S."/>
            <person name="Pangilinan J."/>
            <person name="Riley R."/>
            <person name="LaButti K."/>
            <person name="Andreopoulos B."/>
            <person name="Lipzen A."/>
            <person name="Chen C."/>
            <person name="Yan M."/>
            <person name="Daum C."/>
            <person name="Ng V."/>
            <person name="Clum A."/>
            <person name="Steindorff A."/>
            <person name="Ohm R.A."/>
            <person name="Martin F."/>
            <person name="Silar P."/>
            <person name="Natvig D.O."/>
            <person name="Lalanne C."/>
            <person name="Gautier V."/>
            <person name="Ament-Velasquez S.L."/>
            <person name="Kruys A."/>
            <person name="Hutchinson M.I."/>
            <person name="Powell A.J."/>
            <person name="Barry K."/>
            <person name="Miller A.N."/>
            <person name="Grigoriev I.V."/>
            <person name="Debuchy R."/>
            <person name="Gladieux P."/>
            <person name="Hiltunen Thoren M."/>
            <person name="Johannesson H."/>
        </authorList>
    </citation>
    <scope>NUCLEOTIDE SEQUENCE</scope>
    <source>
        <strain evidence="2">SMH4131-1</strain>
    </source>
</reference>
<feature type="region of interest" description="Disordered" evidence="1">
    <location>
        <begin position="1"/>
        <end position="46"/>
    </location>
</feature>
<gene>
    <name evidence="2" type="ORF">B0T19DRAFT_426802</name>
</gene>
<sequence>MADQNAREDLEIGNEPASEPAPELVPEPSLRALHPKSPDPSAVDAPVPHADVACEERVKDLDLKTVSHVVIQISDTRQEQVFRSVGYQFDTNRPSPFWYFLGKIAAQALYGDPATLLLLNYNRVHTREFIGFTTATWAATAKTQDTRPPVLVLEIDFKKPRPGEPLQLFWKPARGLITQRIGQWLDMGPIMDLSAPKPLPNRKEAL</sequence>
<evidence type="ECO:0000313" key="2">
    <source>
        <dbReference type="EMBL" id="KAK3323728.1"/>
    </source>
</evidence>
<dbReference type="EMBL" id="JAUEPO010000004">
    <property type="protein sequence ID" value="KAK3323728.1"/>
    <property type="molecule type" value="Genomic_DNA"/>
</dbReference>
<name>A0AAE0IEI3_9PEZI</name>
<comment type="caution">
    <text evidence="2">The sequence shown here is derived from an EMBL/GenBank/DDBJ whole genome shotgun (WGS) entry which is preliminary data.</text>
</comment>
<dbReference type="Proteomes" id="UP001286456">
    <property type="component" value="Unassembled WGS sequence"/>
</dbReference>
<dbReference type="AlphaFoldDB" id="A0AAE0IEI3"/>
<feature type="compositionally biased region" description="Basic and acidic residues" evidence="1">
    <location>
        <begin position="1"/>
        <end position="10"/>
    </location>
</feature>
<reference evidence="2" key="2">
    <citation type="submission" date="2023-06" db="EMBL/GenBank/DDBJ databases">
        <authorList>
            <consortium name="Lawrence Berkeley National Laboratory"/>
            <person name="Haridas S."/>
            <person name="Hensen N."/>
            <person name="Bonometti L."/>
            <person name="Westerberg I."/>
            <person name="Brannstrom I.O."/>
            <person name="Guillou S."/>
            <person name="Cros-Aarteil S."/>
            <person name="Calhoun S."/>
            <person name="Kuo A."/>
            <person name="Mondo S."/>
            <person name="Pangilinan J."/>
            <person name="Riley R."/>
            <person name="Labutti K."/>
            <person name="Andreopoulos B."/>
            <person name="Lipzen A."/>
            <person name="Chen C."/>
            <person name="Yanf M."/>
            <person name="Daum C."/>
            <person name="Ng V."/>
            <person name="Clum A."/>
            <person name="Steindorff A."/>
            <person name="Ohm R."/>
            <person name="Martin F."/>
            <person name="Silar P."/>
            <person name="Natvig D."/>
            <person name="Lalanne C."/>
            <person name="Gautier V."/>
            <person name="Ament-Velasquez S.L."/>
            <person name="Kruys A."/>
            <person name="Hutchinson M.I."/>
            <person name="Powell A.J."/>
            <person name="Barry K."/>
            <person name="Miller A.N."/>
            <person name="Grigoriev I.V."/>
            <person name="Debuchy R."/>
            <person name="Gladieux P."/>
            <person name="Thoren M.H."/>
            <person name="Johannesson H."/>
        </authorList>
    </citation>
    <scope>NUCLEOTIDE SEQUENCE</scope>
    <source>
        <strain evidence="2">SMH4131-1</strain>
    </source>
</reference>
<proteinExistence type="predicted"/>
<evidence type="ECO:0000256" key="1">
    <source>
        <dbReference type="SAM" id="MobiDB-lite"/>
    </source>
</evidence>